<keyword evidence="3" id="KW-1005">Bacterial flagellum biogenesis</keyword>
<evidence type="ECO:0000256" key="4">
    <source>
        <dbReference type="ARBA" id="ARBA00023186"/>
    </source>
</evidence>
<evidence type="ECO:0000313" key="6">
    <source>
        <dbReference type="EMBL" id="MBT0961726.1"/>
    </source>
</evidence>
<dbReference type="RefSeq" id="WP_214361480.1">
    <property type="nucleotide sequence ID" value="NZ_JAEKFT010000010.1"/>
</dbReference>
<dbReference type="Proteomes" id="UP000694660">
    <property type="component" value="Unassembled WGS sequence"/>
</dbReference>
<reference evidence="7" key="1">
    <citation type="journal article" date="2022" name="ISME J.">
        <title>Genetic and phylogenetic analysis of dissimilatory iodate-reducing bacteria identifies potential niches across the world's oceans.</title>
        <authorList>
            <person name="Reyes-Umana V."/>
            <person name="Henning Z."/>
            <person name="Lee K."/>
            <person name="Barnum T.P."/>
            <person name="Coates J.D."/>
        </authorList>
    </citation>
    <scope>NUCLEOTIDE SEQUENCE [LARGE SCALE GENOMIC DNA]</scope>
    <source>
        <strain evidence="7">IR12</strain>
    </source>
</reference>
<evidence type="ECO:0000256" key="3">
    <source>
        <dbReference type="ARBA" id="ARBA00022795"/>
    </source>
</evidence>
<organism evidence="6 7">
    <name type="scientific">Denitromonas iodatirespirans</name>
    <dbReference type="NCBI Taxonomy" id="2795389"/>
    <lineage>
        <taxon>Bacteria</taxon>
        <taxon>Pseudomonadati</taxon>
        <taxon>Pseudomonadota</taxon>
        <taxon>Betaproteobacteria</taxon>
        <taxon>Rhodocyclales</taxon>
        <taxon>Zoogloeaceae</taxon>
        <taxon>Denitromonas</taxon>
    </lineage>
</organism>
<accession>A0A944DAX0</accession>
<sequence length="104" mass="11427">MSKAPITDFTRLATTLEALSTAAEKGDWEQMATLQAEQEQLLARIRQRPDIGADRSNAAALAGLIQRALAGIRAAQPHIDTLRQHATREMADSIGQRKVSQSYR</sequence>
<evidence type="ECO:0000256" key="5">
    <source>
        <dbReference type="ARBA" id="ARBA00093797"/>
    </source>
</evidence>
<dbReference type="Pfam" id="PF05400">
    <property type="entry name" value="FliT"/>
    <property type="match status" value="1"/>
</dbReference>
<dbReference type="GO" id="GO:0044781">
    <property type="term" value="P:bacterial-type flagellum organization"/>
    <property type="evidence" value="ECO:0007669"/>
    <property type="project" value="UniProtKB-KW"/>
</dbReference>
<name>A0A944DAX0_DENI1</name>
<dbReference type="Gene3D" id="1.20.58.380">
    <property type="entry name" value="Flagellar protein flit"/>
    <property type="match status" value="1"/>
</dbReference>
<dbReference type="EMBL" id="JAEKFT010000010">
    <property type="protein sequence ID" value="MBT0961726.1"/>
    <property type="molecule type" value="Genomic_DNA"/>
</dbReference>
<keyword evidence="6" id="KW-0282">Flagellum</keyword>
<keyword evidence="6" id="KW-0969">Cilium</keyword>
<evidence type="ECO:0000256" key="2">
    <source>
        <dbReference type="ARBA" id="ARBA00022490"/>
    </source>
</evidence>
<keyword evidence="4" id="KW-0143">Chaperone</keyword>
<protein>
    <recommendedName>
        <fullName evidence="5">Flagellar protein FliT</fullName>
    </recommendedName>
</protein>
<gene>
    <name evidence="6" type="ORF">I8J34_11145</name>
</gene>
<comment type="caution">
    <text evidence="6">The sequence shown here is derived from an EMBL/GenBank/DDBJ whole genome shotgun (WGS) entry which is preliminary data.</text>
</comment>
<evidence type="ECO:0000313" key="7">
    <source>
        <dbReference type="Proteomes" id="UP000694660"/>
    </source>
</evidence>
<proteinExistence type="predicted"/>
<dbReference type="AlphaFoldDB" id="A0A944DAX0"/>
<comment type="subcellular location">
    <subcellularLocation>
        <location evidence="1">Cytoplasm</location>
        <location evidence="1">Cytosol</location>
    </subcellularLocation>
</comment>
<keyword evidence="2" id="KW-0963">Cytoplasm</keyword>
<dbReference type="InterPro" id="IPR008622">
    <property type="entry name" value="FliT"/>
</dbReference>
<evidence type="ECO:0000256" key="1">
    <source>
        <dbReference type="ARBA" id="ARBA00004514"/>
    </source>
</evidence>
<keyword evidence="7" id="KW-1185">Reference proteome</keyword>
<keyword evidence="6" id="KW-0966">Cell projection</keyword>